<proteinExistence type="predicted"/>
<dbReference type="Proteomes" id="UP001207252">
    <property type="component" value="Unassembled WGS sequence"/>
</dbReference>
<name>A0ABT3BQ17_9BACT</name>
<evidence type="ECO:0000256" key="1">
    <source>
        <dbReference type="SAM" id="SignalP"/>
    </source>
</evidence>
<dbReference type="InterPro" id="IPR054816">
    <property type="entry name" value="Lipoprotein_mollicutes-type_CS"/>
</dbReference>
<dbReference type="NCBIfam" id="NF045726">
    <property type="entry name" value="XXplasma_LP"/>
    <property type="match status" value="1"/>
</dbReference>
<dbReference type="PROSITE" id="PS51257">
    <property type="entry name" value="PROKAR_LIPOPROTEIN"/>
    <property type="match status" value="1"/>
</dbReference>
<feature type="chain" id="PRO_5045878635" description="Lipoprotein-associated type-17 domain-containing protein" evidence="1">
    <location>
        <begin position="23"/>
        <end position="463"/>
    </location>
</feature>
<comment type="caution">
    <text evidence="2">The sequence shown here is derived from an EMBL/GenBank/DDBJ whole genome shotgun (WGS) entry which is preliminary data.</text>
</comment>
<dbReference type="EMBL" id="JAOXHJ010000007">
    <property type="protein sequence ID" value="MCV3754327.1"/>
    <property type="molecule type" value="Genomic_DNA"/>
</dbReference>
<accession>A0ABT3BQ17</accession>
<sequence length="463" mass="52220">MKKINKKLLLSSLGLVATSALIASIAASCSQTQDKKIDLSKIKSEVKVEYKGAKDVTFESVTEDKLVAGNFTFTAPETVNVTFKSAVKDEQKTKITVIYTLVDKNNEKNSKDFEIVIAKSEFKADDNQVDLSKIKSEVKVEYKGAKDVTFESVTEDKLVAGNFTFTAPETVNVTFKSAVKDEQKTKITVIYTLVDKNNEKNTKDFEIVIAKSEFKADDKEKQLNINPDNVFNNSLYFIQKTFNVNEQTKNTKEVIFMDFAPNNGGPKASDDFIGQKSYLITENKKLQGIITFREYVNGLEPNTYDVEVIDAIHNKLTITTYKQDGTVLMNHPEITDLTTFPISGAPLLMKFIHTWQTYRYSLSKEKNLDSVWKTILEKWSTAPLLVKDKETYTFSDSTQSLPTEWNISNHQTNVELYQEKAKRDNIFNPNIYASPYANTITENVIKAVSKTTGKDQTGDQAGK</sequence>
<gene>
    <name evidence="2" type="ORF">OF365_02970</name>
</gene>
<feature type="signal peptide" evidence="1">
    <location>
        <begin position="1"/>
        <end position="22"/>
    </location>
</feature>
<protein>
    <recommendedName>
        <fullName evidence="4">Lipoprotein-associated type-17 domain-containing protein</fullName>
    </recommendedName>
</protein>
<evidence type="ECO:0008006" key="4">
    <source>
        <dbReference type="Google" id="ProtNLM"/>
    </source>
</evidence>
<organism evidence="2 3">
    <name type="scientific">Ureaplasma zalophigenitalium</name>
    <dbReference type="NCBI Taxonomy" id="907723"/>
    <lineage>
        <taxon>Bacteria</taxon>
        <taxon>Bacillati</taxon>
        <taxon>Mycoplasmatota</taxon>
        <taxon>Mycoplasmoidales</taxon>
        <taxon>Mycoplasmoidaceae</taxon>
        <taxon>Ureaplasma</taxon>
    </lineage>
</organism>
<evidence type="ECO:0000313" key="3">
    <source>
        <dbReference type="Proteomes" id="UP001207252"/>
    </source>
</evidence>
<reference evidence="2 3" key="1">
    <citation type="journal article" date="2020" name="Int. J. Syst. Evol. Microbiol.">
        <title>Ureaplasma miroungigenitalium sp. nov. isolated from northern elephant seals (Mirounga angustirostris) and Ureaplasma zalophigenitalium sp. nov. isolated from California sea lions (Zalophus californianus).</title>
        <authorList>
            <person name="Volokhov D.V."/>
            <person name="Gulland F.M."/>
            <person name="Gao Y."/>
            <person name="Chizhikov V.E."/>
        </authorList>
    </citation>
    <scope>NUCLEOTIDE SEQUENCE [LARGE SCALE GENOMIC DNA]</scope>
    <source>
        <strain evidence="2 3">CSL7644-GEN</strain>
    </source>
</reference>
<keyword evidence="1" id="KW-0732">Signal</keyword>
<evidence type="ECO:0000313" key="2">
    <source>
        <dbReference type="EMBL" id="MCV3754327.1"/>
    </source>
</evidence>
<keyword evidence="3" id="KW-1185">Reference proteome</keyword>
<dbReference type="RefSeq" id="WP_263818131.1">
    <property type="nucleotide sequence ID" value="NZ_JAOXHJ010000007.1"/>
</dbReference>